<proteinExistence type="predicted"/>
<accession>A0ABS8JGG4</accession>
<gene>
    <name evidence="1" type="ORF">LK996_06050</name>
</gene>
<protein>
    <submittedName>
        <fullName evidence="1">Uncharacterized protein</fullName>
    </submittedName>
</protein>
<name>A0ABS8JGG4_9GAMM</name>
<keyword evidence="2" id="KW-1185">Reference proteome</keyword>
<dbReference type="RefSeq" id="WP_230526218.1">
    <property type="nucleotide sequence ID" value="NZ_JAJGAK010000001.1"/>
</dbReference>
<dbReference type="EMBL" id="JAJGAK010000001">
    <property type="protein sequence ID" value="MCC8362635.1"/>
    <property type="molecule type" value="Genomic_DNA"/>
</dbReference>
<dbReference type="Proteomes" id="UP001165293">
    <property type="component" value="Unassembled WGS sequence"/>
</dbReference>
<evidence type="ECO:0000313" key="2">
    <source>
        <dbReference type="Proteomes" id="UP001165293"/>
    </source>
</evidence>
<evidence type="ECO:0000313" key="1">
    <source>
        <dbReference type="EMBL" id="MCC8362635.1"/>
    </source>
</evidence>
<comment type="caution">
    <text evidence="1">The sequence shown here is derived from an EMBL/GenBank/DDBJ whole genome shotgun (WGS) entry which is preliminary data.</text>
</comment>
<reference evidence="1" key="1">
    <citation type="submission" date="2021-10" db="EMBL/GenBank/DDBJ databases">
        <authorList>
            <person name="Lyu M."/>
            <person name="Wang X."/>
            <person name="Meng X."/>
            <person name="Xu K."/>
        </authorList>
    </citation>
    <scope>NUCLEOTIDE SEQUENCE</scope>
    <source>
        <strain evidence="1">A6</strain>
    </source>
</reference>
<organism evidence="1 2">
    <name type="scientific">Noviluteimonas lactosilytica</name>
    <dbReference type="NCBI Taxonomy" id="2888523"/>
    <lineage>
        <taxon>Bacteria</taxon>
        <taxon>Pseudomonadati</taxon>
        <taxon>Pseudomonadota</taxon>
        <taxon>Gammaproteobacteria</taxon>
        <taxon>Lysobacterales</taxon>
        <taxon>Lysobacteraceae</taxon>
        <taxon>Noviluteimonas</taxon>
    </lineage>
</organism>
<sequence>METWRDELAVVQAQVAVQHLVLQSLVHSHPQPDVLLQQWRRLRADRVAQAYAVPADARSSDWLSQHMQVFAGDWTAELVDVIARGRATSADRQRVRIISGLDSSDPKWTQGCAGMIKSRV</sequence>